<evidence type="ECO:0000313" key="3">
    <source>
        <dbReference type="Proteomes" id="UP000198406"/>
    </source>
</evidence>
<accession>A0A1Z5K4I7</accession>
<keyword evidence="3" id="KW-1185">Reference proteome</keyword>
<organism evidence="2 3">
    <name type="scientific">Fistulifera solaris</name>
    <name type="common">Oleaginous diatom</name>
    <dbReference type="NCBI Taxonomy" id="1519565"/>
    <lineage>
        <taxon>Eukaryota</taxon>
        <taxon>Sar</taxon>
        <taxon>Stramenopiles</taxon>
        <taxon>Ochrophyta</taxon>
        <taxon>Bacillariophyta</taxon>
        <taxon>Bacillariophyceae</taxon>
        <taxon>Bacillariophycidae</taxon>
        <taxon>Naviculales</taxon>
        <taxon>Naviculaceae</taxon>
        <taxon>Fistulifera</taxon>
    </lineage>
</organism>
<dbReference type="InParanoid" id="A0A1Z5K4I7"/>
<sequence>MADDQAETLSGESQEIRQYPLPTPQRALSPLRASAYDTETPLRRNIKKPSIPPSTSKSRSKSRNNDKTRVRRKRRLPGRDFQHPQDMIAAHCISVSLPHRVAFERNTLSLDEKTYNLHAKNKRSPSLGHLYWIQRLQSVTKIRQVQFQNVLPEQYQAILPDTNELPSPAPTLSHKKTRLPHRADVGFPNATPEEIESKQIEIRNETVQEEASLRLIALVPDLGRQVGDEKTPLPSAPPKSKFSILTPPLQSIPSASQGWRPRLFHDRPSYLEYLYIHCEAPDGCLALYNSELQKVSENFWYSKGQKGIFGIQSGCEETLPLVWRPQQAADESFGVVTISYRHWPDLQEIDMPVYPGRFSLERLQSTVSGSDVTDSEVSVAKRKGVIGRMFRTPQKPTKTTSPTPGYASTTYKVRISFLGGDFLQPLLSTPEHDHETTTNRLLADVSGDFAVALDKQDSEPPVSSVKKRSHLLRLPKATQPAGYFATAEFREVLYLPASSRYEYDRPLSYWSLVNLMFLYPRVLHITGSTLKHEEGVSVRIRACKIEGEHAVTIANSFYSSSSQANLLDEIYFDVTADSFSSGNSVVLQDEYKLRLPASLDKRFVLQVLLLSSSKEIQGEVQVPLCSYSSTKSGKIKALTLIPNGIHRLKLGDFQLQLESRLVSAVHVSDPSVAAWLRDCPQSYTESSDRSQAPVTKEGQSDSVLSEASESAVIAHFMPLFYSHLWNFTQGNVEPGLSQLSNFFELLDKSKQALGKIRLPDFIKSVLDEYDEVFMTNKEEPIPDNETTDKFHTTQEDIVEDDNSNASRVPFRSNKKGPVFGRLDKRRRETMRALGPSGTPFSRTAFGASKTDRMRLEAELQLGSQGFALTPFFEDDETIATMPSVLTDSRSFIDSSAGHSERFLLAGSSNRNIIKTSFPVSTGLQSDNNENEFAARVKTVAKVILAPCVGPSFSSILSSNMTLGAAGCFETQSANEEFKEDGPDKESTAICAYSGSDDDQCRELIQDGEHHLMSKSSFRGVIDSPLFRFSLSFEQENQIPSGICEYVYESIIVMWLRAWLDHVELIFREQAGTVKGAATFSIPPYKYAGMNLRTIFRFYGHMDLLLPLCLKSFIFRYNINVERVFPPATKVIVDHNHMLLLEPFVELLARGLVGEVLSGLGSFTSREESLQRAIRSSEIVLDFLIGLVSFLHTEHIRILVAKFLHTLRNGETEHLGSDISDINFQWDEESIHRVRCCREIRIHTLEALLILPAFVNLNYPLKYSGHADYSPAPKAIWLQQHQDCDMKFGKLVSNEESTSSLNKLPQSGWLAELLIGEGLSISSLSSEAIVAEAIAQLEVTSTGSTASTMSLMKRPGAALSRDDLLMFQSLGLKAISVVYEFGLRRHALDRRYQSNSARERTAALFAPVVLDKSLSSVKWLSKMDPTQKIRSLWLLSFIFVLQEAPDALLRHYLRRCCDPQNLRIHRFVRLLRLCSATFQSFTESHGNSSPSNFDNVVAPWLLQESFNTICASAIIIFEECVDLISSDPPQQVKLLQGILDLLLNVLTSPQSSVTHLRIVGGALQVLETFGAAQFVAFVGQNLQHWIRVLISLMNSVSLSVRSIAVDFFVSLMGSVFDLEGSLDSISLVFLTVLPEVAAREIGIYTVSGHISDIDHVSKALWPLRRALAELGDASPLDDDRVDPALPYNLHPFCRASQAVLDGVLIELKLKWEEVLGFKISRSIPRESHFDADEESLFEAISFFLPESGPLQRIRWLTTLSHLHESKTHWVEAAEAMFLCARTVADSLRHLQYVWRPSRFVLWSDTKRSLWLESVGEEIGHPDRGNAQIMDFANQFLEPSSLQGNQSSSKLTKLSQPTLPMMCKKLIEFSKRAIDLYLKGDGLVRLAYARLEELQASLISALGGTSFLIPTRGGLSTSERNFEDDAALRRVIASLSGDMAKLAERLLLDVKDDVSNGGILPYSAGSHISKANESCFVLLRFSGTNKPLRFQESTTLPTFVDWDTDCICRVSRSIVNNPSTDPVEFSRQLCSAFVQPFASALKESGNVIVQVNNSSTETTTTDADIVIHVSMLEAVGTAENTRRFLQYRADGTSVTEFTVAHPFPCALSRQRILLQSEIVPSTYTV</sequence>
<name>A0A1Z5K4I7_FISSO</name>
<dbReference type="EMBL" id="BDSP01000156">
    <property type="protein sequence ID" value="GAX21167.1"/>
    <property type="molecule type" value="Genomic_DNA"/>
</dbReference>
<dbReference type="PANTHER" id="PTHR23317:SF76">
    <property type="entry name" value="LD20667P"/>
    <property type="match status" value="1"/>
</dbReference>
<evidence type="ECO:0000313" key="2">
    <source>
        <dbReference type="EMBL" id="GAX21167.1"/>
    </source>
</evidence>
<dbReference type="GO" id="GO:0007264">
    <property type="term" value="P:small GTPase-mediated signal transduction"/>
    <property type="evidence" value="ECO:0007669"/>
    <property type="project" value="InterPro"/>
</dbReference>
<comment type="caution">
    <text evidence="2">The sequence shown here is derived from an EMBL/GenBank/DDBJ whole genome shotgun (WGS) entry which is preliminary data.</text>
</comment>
<protein>
    <submittedName>
        <fullName evidence="2">Uncharacterized protein</fullName>
    </submittedName>
</protein>
<dbReference type="SUPFAM" id="SSF48371">
    <property type="entry name" value="ARM repeat"/>
    <property type="match status" value="1"/>
</dbReference>
<proteinExistence type="predicted"/>
<reference evidence="2 3" key="1">
    <citation type="journal article" date="2015" name="Plant Cell">
        <title>Oil accumulation by the oleaginous diatom Fistulifera solaris as revealed by the genome and transcriptome.</title>
        <authorList>
            <person name="Tanaka T."/>
            <person name="Maeda Y."/>
            <person name="Veluchamy A."/>
            <person name="Tanaka M."/>
            <person name="Abida H."/>
            <person name="Marechal E."/>
            <person name="Bowler C."/>
            <person name="Muto M."/>
            <person name="Sunaga Y."/>
            <person name="Tanaka M."/>
            <person name="Yoshino T."/>
            <person name="Taniguchi T."/>
            <person name="Fukuda Y."/>
            <person name="Nemoto M."/>
            <person name="Matsumoto M."/>
            <person name="Wong P.S."/>
            <person name="Aburatani S."/>
            <person name="Fujibuchi W."/>
        </authorList>
    </citation>
    <scope>NUCLEOTIDE SEQUENCE [LARGE SCALE GENOMIC DNA]</scope>
    <source>
        <strain evidence="2 3">JPCC DA0580</strain>
    </source>
</reference>
<dbReference type="OrthoDB" id="55946at2759"/>
<dbReference type="GO" id="GO:0005085">
    <property type="term" value="F:guanyl-nucleotide exchange factor activity"/>
    <property type="evidence" value="ECO:0007669"/>
    <property type="project" value="InterPro"/>
</dbReference>
<gene>
    <name evidence="2" type="ORF">FisN_14Hh378</name>
</gene>
<evidence type="ECO:0000256" key="1">
    <source>
        <dbReference type="SAM" id="MobiDB-lite"/>
    </source>
</evidence>
<dbReference type="PANTHER" id="PTHR23317">
    <property type="entry name" value="DEDICATOR OF CYTOKINESIS DOCK"/>
    <property type="match status" value="1"/>
</dbReference>
<dbReference type="Proteomes" id="UP000198406">
    <property type="component" value="Unassembled WGS sequence"/>
</dbReference>
<feature type="region of interest" description="Disordered" evidence="1">
    <location>
        <begin position="1"/>
        <end position="81"/>
    </location>
</feature>
<dbReference type="InterPro" id="IPR026791">
    <property type="entry name" value="DOCK"/>
</dbReference>
<dbReference type="InterPro" id="IPR016024">
    <property type="entry name" value="ARM-type_fold"/>
</dbReference>